<dbReference type="PANTHER" id="PTHR43270">
    <property type="entry name" value="BETA-ALA-HIS DIPEPTIDASE"/>
    <property type="match status" value="1"/>
</dbReference>
<keyword evidence="1" id="KW-0645">Protease</keyword>
<dbReference type="GO" id="GO:0006508">
    <property type="term" value="P:proteolysis"/>
    <property type="evidence" value="ECO:0007669"/>
    <property type="project" value="UniProtKB-KW"/>
</dbReference>
<dbReference type="GO" id="GO:0005829">
    <property type="term" value="C:cytosol"/>
    <property type="evidence" value="ECO:0007669"/>
    <property type="project" value="TreeGrafter"/>
</dbReference>
<dbReference type="GO" id="GO:0016805">
    <property type="term" value="F:dipeptidase activity"/>
    <property type="evidence" value="ECO:0007669"/>
    <property type="project" value="TreeGrafter"/>
</dbReference>
<proteinExistence type="predicted"/>
<reference evidence="5 6" key="1">
    <citation type="submission" date="2022-11" db="EMBL/GenBank/DDBJ databases">
        <title>Whole genome sequence of Eschrichtius robustus ER-17-0199.</title>
        <authorList>
            <person name="Bruniche-Olsen A."/>
            <person name="Black A.N."/>
            <person name="Fields C.J."/>
            <person name="Walden K."/>
            <person name="Dewoody J.A."/>
        </authorList>
    </citation>
    <scope>NUCLEOTIDE SEQUENCE [LARGE SCALE GENOMIC DNA]</scope>
    <source>
        <strain evidence="5">ER-17-0199</strain>
        <tissue evidence="5">Blubber</tissue>
    </source>
</reference>
<protein>
    <recommendedName>
        <fullName evidence="7">Beta-Ala-His dipeptidase</fullName>
    </recommendedName>
</protein>
<dbReference type="Gene3D" id="3.40.630.10">
    <property type="entry name" value="Zn peptidases"/>
    <property type="match status" value="1"/>
</dbReference>
<evidence type="ECO:0000256" key="1">
    <source>
        <dbReference type="ARBA" id="ARBA00022670"/>
    </source>
</evidence>
<dbReference type="GO" id="GO:0046872">
    <property type="term" value="F:metal ion binding"/>
    <property type="evidence" value="ECO:0007669"/>
    <property type="project" value="UniProtKB-KW"/>
</dbReference>
<dbReference type="SUPFAM" id="SSF53187">
    <property type="entry name" value="Zn-dependent exopeptidases"/>
    <property type="match status" value="1"/>
</dbReference>
<feature type="region of interest" description="Disordered" evidence="4">
    <location>
        <begin position="19"/>
        <end position="57"/>
    </location>
</feature>
<dbReference type="EMBL" id="JAIQCJ010002123">
    <property type="protein sequence ID" value="KAJ8782164.1"/>
    <property type="molecule type" value="Genomic_DNA"/>
</dbReference>
<keyword evidence="2" id="KW-0479">Metal-binding</keyword>
<evidence type="ECO:0008006" key="7">
    <source>
        <dbReference type="Google" id="ProtNLM"/>
    </source>
</evidence>
<evidence type="ECO:0000313" key="6">
    <source>
        <dbReference type="Proteomes" id="UP001159641"/>
    </source>
</evidence>
<evidence type="ECO:0000256" key="3">
    <source>
        <dbReference type="ARBA" id="ARBA00022801"/>
    </source>
</evidence>
<gene>
    <name evidence="5" type="ORF">J1605_010356</name>
</gene>
<accession>A0AB34GUQ3</accession>
<evidence type="ECO:0000256" key="4">
    <source>
        <dbReference type="SAM" id="MobiDB-lite"/>
    </source>
</evidence>
<keyword evidence="3" id="KW-0378">Hydrolase</keyword>
<sequence>MPPERPEFTSCALRSFGHSYRQPAPRWQRPQAVKKRAPRRQEPVFGRLPPRMEHSGAPGLEGPAAVGTDLGPFLAARGGALCLFHSLCPLPAAGCRPSGGAEPVLSSTCAPGWRPGPPRSPLLVTSALRGPAEPVLASQPPVCGVRVTSGSGSEARPLTPPLGVRLARQTPREDGGHTAVLGTFWGVPLLETASLALALCAVRALSFSVLYSVQHQKLTTTQTPSEMPAVFVAGDREVSSVEAAHGISRPLSARHHLSFLAFLLLLDGGMLSPSSPPTGLLEKVFQYIDLHQDEFVQTLKEWVAVESDSVQPVLRLRRELLRMMGLAAERLRLLGARVDSVDAGFQQLPDGQSLPIPPIILAELGDDPKKPTVCFYGHLDVQPARQEDGWVTDPHTLTEVDGQ</sequence>
<dbReference type="Proteomes" id="UP001159641">
    <property type="component" value="Unassembled WGS sequence"/>
</dbReference>
<dbReference type="InterPro" id="IPR051458">
    <property type="entry name" value="Cyt/Met_Dipeptidase"/>
</dbReference>
<keyword evidence="6" id="KW-1185">Reference proteome</keyword>
<dbReference type="AlphaFoldDB" id="A0AB34GUQ3"/>
<name>A0AB34GUQ3_ESCRO</name>
<dbReference type="PANTHER" id="PTHR43270:SF1">
    <property type="entry name" value="BETA-ALA-HIS DIPEPTIDASE"/>
    <property type="match status" value="1"/>
</dbReference>
<evidence type="ECO:0000313" key="5">
    <source>
        <dbReference type="EMBL" id="KAJ8782164.1"/>
    </source>
</evidence>
<evidence type="ECO:0000256" key="2">
    <source>
        <dbReference type="ARBA" id="ARBA00022723"/>
    </source>
</evidence>
<organism evidence="5 6">
    <name type="scientific">Eschrichtius robustus</name>
    <name type="common">California gray whale</name>
    <name type="synonym">Eschrichtius gibbosus</name>
    <dbReference type="NCBI Taxonomy" id="9764"/>
    <lineage>
        <taxon>Eukaryota</taxon>
        <taxon>Metazoa</taxon>
        <taxon>Chordata</taxon>
        <taxon>Craniata</taxon>
        <taxon>Vertebrata</taxon>
        <taxon>Euteleostomi</taxon>
        <taxon>Mammalia</taxon>
        <taxon>Eutheria</taxon>
        <taxon>Laurasiatheria</taxon>
        <taxon>Artiodactyla</taxon>
        <taxon>Whippomorpha</taxon>
        <taxon>Cetacea</taxon>
        <taxon>Mysticeti</taxon>
        <taxon>Eschrichtiidae</taxon>
        <taxon>Eschrichtius</taxon>
    </lineage>
</organism>
<comment type="caution">
    <text evidence="5">The sequence shown here is derived from an EMBL/GenBank/DDBJ whole genome shotgun (WGS) entry which is preliminary data.</text>
</comment>